<comment type="caution">
    <text evidence="3">The sequence shown here is derived from an EMBL/GenBank/DDBJ whole genome shotgun (WGS) entry which is preliminary data.</text>
</comment>
<dbReference type="PROSITE" id="PS51257">
    <property type="entry name" value="PROKAR_LIPOPROTEIN"/>
    <property type="match status" value="1"/>
</dbReference>
<dbReference type="EMBL" id="JAMOIM010000004">
    <property type="protein sequence ID" value="MCW6508143.1"/>
    <property type="molecule type" value="Genomic_DNA"/>
</dbReference>
<dbReference type="RefSeq" id="WP_282584486.1">
    <property type="nucleotide sequence ID" value="NZ_JAMOIM010000004.1"/>
</dbReference>
<keyword evidence="1" id="KW-1133">Transmembrane helix</keyword>
<sequence>MRSGTRLSERWFNRALWLVALLFAGCLIGLGSLVVGDLPEVEQRFTLDRFLDHPQSDASTAALTQIHREQEDNGRRTTEAQLALDAARAASASEQDTFANWLKTRDATQRVDQDPGLIARTQKLDDLKAAERTIEEQMAALAKASLDLSEREATQVQTEDALRSSAQARLEAASSRQDLRVFGYRLAFTLPLLVLAGWLLLKRRHTRNWPFVWGFALAAAFGFFVELVPYLPSYGGYVQYGVGLIATLVAGRSAIQALGRYMERQRAEEARPKEERRSELVTDQALVRLAKKVCPSCERPIDLTDSKTNFCPHCGIGVFERCPACSERKSSFDRFCFSCGHHSEHAISVPVTL</sequence>
<dbReference type="InterPro" id="IPR025874">
    <property type="entry name" value="DZR"/>
</dbReference>
<proteinExistence type="predicted"/>
<feature type="transmembrane region" description="Helical" evidence="1">
    <location>
        <begin position="213"/>
        <end position="231"/>
    </location>
</feature>
<evidence type="ECO:0000256" key="1">
    <source>
        <dbReference type="SAM" id="Phobius"/>
    </source>
</evidence>
<evidence type="ECO:0000313" key="3">
    <source>
        <dbReference type="EMBL" id="MCW6508143.1"/>
    </source>
</evidence>
<keyword evidence="1" id="KW-0472">Membrane</keyword>
<gene>
    <name evidence="3" type="ORF">M8523_08915</name>
</gene>
<feature type="domain" description="DZANK-type" evidence="2">
    <location>
        <begin position="294"/>
        <end position="340"/>
    </location>
</feature>
<evidence type="ECO:0000313" key="4">
    <source>
        <dbReference type="Proteomes" id="UP001165667"/>
    </source>
</evidence>
<organism evidence="3 4">
    <name type="scientific">Lichenifustis flavocetrariae</name>
    <dbReference type="NCBI Taxonomy" id="2949735"/>
    <lineage>
        <taxon>Bacteria</taxon>
        <taxon>Pseudomonadati</taxon>
        <taxon>Pseudomonadota</taxon>
        <taxon>Alphaproteobacteria</taxon>
        <taxon>Hyphomicrobiales</taxon>
        <taxon>Lichenihabitantaceae</taxon>
        <taxon>Lichenifustis</taxon>
    </lineage>
</organism>
<feature type="transmembrane region" description="Helical" evidence="1">
    <location>
        <begin position="237"/>
        <end position="255"/>
    </location>
</feature>
<accession>A0AA41YW96</accession>
<reference evidence="3" key="1">
    <citation type="submission" date="2022-05" db="EMBL/GenBank/DDBJ databases">
        <authorList>
            <person name="Pankratov T."/>
        </authorList>
    </citation>
    <scope>NUCLEOTIDE SEQUENCE</scope>
    <source>
        <strain evidence="3">BP6-180914</strain>
    </source>
</reference>
<dbReference type="Proteomes" id="UP001165667">
    <property type="component" value="Unassembled WGS sequence"/>
</dbReference>
<name>A0AA41YW96_9HYPH</name>
<dbReference type="Pfam" id="PF12773">
    <property type="entry name" value="DZR"/>
    <property type="match status" value="1"/>
</dbReference>
<feature type="transmembrane region" description="Helical" evidence="1">
    <location>
        <begin position="182"/>
        <end position="201"/>
    </location>
</feature>
<evidence type="ECO:0000259" key="2">
    <source>
        <dbReference type="Pfam" id="PF12773"/>
    </source>
</evidence>
<keyword evidence="4" id="KW-1185">Reference proteome</keyword>
<dbReference type="AlphaFoldDB" id="A0AA41YW96"/>
<protein>
    <submittedName>
        <fullName evidence="3">Zinc ribbon domain-containing protein</fullName>
    </submittedName>
</protein>
<keyword evidence="1" id="KW-0812">Transmembrane</keyword>